<proteinExistence type="predicted"/>
<evidence type="ECO:0000313" key="1">
    <source>
        <dbReference type="EMBL" id="KAG8061190.1"/>
    </source>
</evidence>
<reference evidence="1" key="1">
    <citation type="journal article" date="2021" name="bioRxiv">
        <title>Whole Genome Assembly and Annotation of Northern Wild Rice, Zizania palustris L., Supports a Whole Genome Duplication in the Zizania Genus.</title>
        <authorList>
            <person name="Haas M."/>
            <person name="Kono T."/>
            <person name="Macchietto M."/>
            <person name="Millas R."/>
            <person name="McGilp L."/>
            <person name="Shao M."/>
            <person name="Duquette J."/>
            <person name="Hirsch C.N."/>
            <person name="Kimball J."/>
        </authorList>
    </citation>
    <scope>NUCLEOTIDE SEQUENCE</scope>
    <source>
        <tissue evidence="1">Fresh leaf tissue</tissue>
    </source>
</reference>
<sequence>MTEALASIRGVALYSLYTNSVSKERKEFLSLVNKEPYLLSEMSPGLRELREELKDLRGDGIGFDIWM</sequence>
<comment type="caution">
    <text evidence="1">The sequence shown here is derived from an EMBL/GenBank/DDBJ whole genome shotgun (WGS) entry which is preliminary data.</text>
</comment>
<gene>
    <name evidence="1" type="ORF">GUJ93_ZPchr0003g16507</name>
</gene>
<name>A0A8J5RKN3_ZIZPA</name>
<protein>
    <submittedName>
        <fullName evidence="1">Uncharacterized protein</fullName>
    </submittedName>
</protein>
<organism evidence="1 2">
    <name type="scientific">Zizania palustris</name>
    <name type="common">Northern wild rice</name>
    <dbReference type="NCBI Taxonomy" id="103762"/>
    <lineage>
        <taxon>Eukaryota</taxon>
        <taxon>Viridiplantae</taxon>
        <taxon>Streptophyta</taxon>
        <taxon>Embryophyta</taxon>
        <taxon>Tracheophyta</taxon>
        <taxon>Spermatophyta</taxon>
        <taxon>Magnoliopsida</taxon>
        <taxon>Liliopsida</taxon>
        <taxon>Poales</taxon>
        <taxon>Poaceae</taxon>
        <taxon>BOP clade</taxon>
        <taxon>Oryzoideae</taxon>
        <taxon>Oryzeae</taxon>
        <taxon>Zizaniinae</taxon>
        <taxon>Zizania</taxon>
    </lineage>
</organism>
<evidence type="ECO:0000313" key="2">
    <source>
        <dbReference type="Proteomes" id="UP000729402"/>
    </source>
</evidence>
<dbReference type="AlphaFoldDB" id="A0A8J5RKN3"/>
<reference evidence="1" key="2">
    <citation type="submission" date="2021-02" db="EMBL/GenBank/DDBJ databases">
        <authorList>
            <person name="Kimball J.A."/>
            <person name="Haas M.W."/>
            <person name="Macchietto M."/>
            <person name="Kono T."/>
            <person name="Duquette J."/>
            <person name="Shao M."/>
        </authorList>
    </citation>
    <scope>NUCLEOTIDE SEQUENCE</scope>
    <source>
        <tissue evidence="1">Fresh leaf tissue</tissue>
    </source>
</reference>
<keyword evidence="2" id="KW-1185">Reference proteome</keyword>
<dbReference type="Proteomes" id="UP000729402">
    <property type="component" value="Unassembled WGS sequence"/>
</dbReference>
<dbReference type="EMBL" id="JAAALK010000286">
    <property type="protein sequence ID" value="KAG8061190.1"/>
    <property type="molecule type" value="Genomic_DNA"/>
</dbReference>
<accession>A0A8J5RKN3</accession>